<dbReference type="InterPro" id="IPR013196">
    <property type="entry name" value="HTH_11"/>
</dbReference>
<evidence type="ECO:0000313" key="2">
    <source>
        <dbReference type="EMBL" id="EFC9750994.1"/>
    </source>
</evidence>
<dbReference type="PANTHER" id="PTHR30185">
    <property type="entry name" value="CRYPTIC BETA-GLUCOSIDE BGL OPERON ANTITERMINATOR"/>
    <property type="match status" value="1"/>
</dbReference>
<sequence>MLNERQLKIVDLLEQQPRTPGELAQQTGVSGRTILRDIDYLNFTLNGKARIFASGSAGYQLEIFERRSFFQLLQKHDNDDRLLALLLLNTFTPRAQLASALNLPETWVAERLPRLKQRYERTCCLASRPGLGHFIDETEEKRVILLANLLRKDPFLIPLAGITRDNLQHLSTACDNQHRWPLMQGDYLSSLILAIYALRNQLTDEWPQYPGDEIKQIVEHSGLFLGDNAVRTLTGLIEKQHQQAQVISADNVQGLLQRVPGIASLNIIDAQLVENITGHLLRCLAAPVWIAEHRQSSMNNLKAAWPAAFDMSLHFITLLREQLDIPLFDSDLIGLYFACALERHQNERQPIILLSDQNAIATINQLAIERDVLHCRVIIARSLSELVAIREEIEPLLIINNSHYLLDDAVNNYITVKNIITAAGIEQIKHFLATAFIRQQPERFFSAPGSFHYSNVRGESWQHITRQICAQLVAQHHITADEAQRIIAREGEGENLIVNRLAIPHCWSEQERRFRGFFITLAQPVEVNNEVINHVLIACAAADARHELKIFSYLASVLCQHPAEVIAGLTGYEAFMELLHKG</sequence>
<dbReference type="PANTHER" id="PTHR30185:SF14">
    <property type="entry name" value="STATIONARY PHASE-INDUCIBLE PROTEIN CSIE-RELATED"/>
    <property type="match status" value="1"/>
</dbReference>
<dbReference type="SMR" id="A0A024L7K2"/>
<dbReference type="Proteomes" id="UP000321461">
    <property type="component" value="Unassembled WGS sequence"/>
</dbReference>
<dbReference type="NCBIfam" id="NF007366">
    <property type="entry name" value="PRK09863.1"/>
    <property type="match status" value="1"/>
</dbReference>
<reference evidence="4 18" key="3">
    <citation type="submission" date="2018-04" db="EMBL/GenBank/DDBJ databases">
        <title>Large scale genomics of bovine and human commensal E. coli to reveal the emerging process of EHEC.</title>
        <authorList>
            <person name="Arimizu Y."/>
            <person name="Ogura Y."/>
        </authorList>
    </citation>
    <scope>NUCLEOTIDE SEQUENCE [LARGE SCALE GENOMIC DNA]</scope>
    <source>
        <strain evidence="4 18">KK-P061</strain>
    </source>
</reference>
<evidence type="ECO:0000313" key="12">
    <source>
        <dbReference type="EMBL" id="TXT02840.1"/>
    </source>
</evidence>
<evidence type="ECO:0000313" key="8">
    <source>
        <dbReference type="EMBL" id="QLY99276.1"/>
    </source>
</evidence>
<reference evidence="8 20" key="8">
    <citation type="submission" date="2020-06" db="EMBL/GenBank/DDBJ databases">
        <title>REHAB project genomes.</title>
        <authorList>
            <person name="Shaw L.P."/>
        </authorList>
    </citation>
    <scope>NUCLEOTIDE SEQUENCE [LARGE SCALE GENOMIC DNA]</scope>
    <source>
        <strain evidence="8 20">RHBSTW-00177</strain>
    </source>
</reference>
<feature type="domain" description="PTS EIIA type-2" evidence="1">
    <location>
        <begin position="443"/>
        <end position="582"/>
    </location>
</feature>
<evidence type="ECO:0000313" key="9">
    <source>
        <dbReference type="EMBL" id="SPW56594.1"/>
    </source>
</evidence>
<dbReference type="EMBL" id="VSBS01000104">
    <property type="protein sequence ID" value="TXT02840.1"/>
    <property type="molecule type" value="Genomic_DNA"/>
</dbReference>
<dbReference type="InterPro" id="IPR036388">
    <property type="entry name" value="WH-like_DNA-bd_sf"/>
</dbReference>
<dbReference type="OMA" id="TTACEKQ"/>
<dbReference type="Pfam" id="PF08279">
    <property type="entry name" value="HTH_11"/>
    <property type="match status" value="1"/>
</dbReference>
<reference evidence="15 16" key="5">
    <citation type="submission" date="2018-06" db="EMBL/GenBank/DDBJ databases">
        <authorList>
            <consortium name="Pathogen Informatics"/>
            <person name="Doyle S."/>
        </authorList>
    </citation>
    <scope>NUCLEOTIDE SEQUENCE [LARGE SCALE GENOMIC DNA]</scope>
    <source>
        <strain evidence="9 15">NCTC11126</strain>
        <strain evidence="11 17">NCTC9706</strain>
        <strain evidence="10 16">VREC0535</strain>
    </source>
</reference>
<evidence type="ECO:0000313" key="20">
    <source>
        <dbReference type="Proteomes" id="UP000512182"/>
    </source>
</evidence>
<dbReference type="Proteomes" id="UP000532204">
    <property type="component" value="Unassembled WGS sequence"/>
</dbReference>
<reference evidence="2 22" key="6">
    <citation type="submission" date="2019-05" db="EMBL/GenBank/DDBJ databases">
        <authorList>
            <consortium name="NARMS: The National Antimicrobial Resistance Monitoring System"/>
        </authorList>
    </citation>
    <scope>NUCLEOTIDE SEQUENCE [LARGE SCALE GENOMIC DNA]</scope>
    <source>
        <strain evidence="2 22">CVM N18EC122</strain>
    </source>
</reference>
<dbReference type="Proteomes" id="UP000250561">
    <property type="component" value="Unassembled WGS sequence"/>
</dbReference>
<dbReference type="EMBL" id="AAVTXU010000106">
    <property type="protein sequence ID" value="EGE1989994.1"/>
    <property type="molecule type" value="Genomic_DNA"/>
</dbReference>
<keyword evidence="6" id="KW-0762">Sugar transport</keyword>
<dbReference type="Proteomes" id="UP000854059">
    <property type="component" value="Unassembled WGS sequence"/>
</dbReference>
<dbReference type="EMBL" id="CP056794">
    <property type="protein sequence ID" value="QLY99276.1"/>
    <property type="molecule type" value="Genomic_DNA"/>
</dbReference>
<dbReference type="Proteomes" id="UP000531761">
    <property type="component" value="Unassembled WGS sequence"/>
</dbReference>
<evidence type="ECO:0000313" key="5">
    <source>
        <dbReference type="EMBL" id="KNF71039.1"/>
    </source>
</evidence>
<dbReference type="PATRIC" id="fig|562.10472.peg.3544"/>
<dbReference type="EMBL" id="UCZA01000016">
    <property type="protein sequence ID" value="SQP82550.1"/>
    <property type="molecule type" value="Genomic_DNA"/>
</dbReference>
<keyword evidence="6" id="KW-0813">Transport</keyword>
<dbReference type="CDD" id="cd00211">
    <property type="entry name" value="PTS_IIA_fru"/>
    <property type="match status" value="1"/>
</dbReference>
<dbReference type="EMBL" id="AASEBA010000033">
    <property type="protein sequence ID" value="EFC9750994.1"/>
    <property type="molecule type" value="Genomic_DNA"/>
</dbReference>
<evidence type="ECO:0000313" key="11">
    <source>
        <dbReference type="EMBL" id="STN85048.1"/>
    </source>
</evidence>
<dbReference type="Proteomes" id="UP000512182">
    <property type="component" value="Chromosome"/>
</dbReference>
<dbReference type="Gene3D" id="3.40.930.10">
    <property type="entry name" value="Mannitol-specific EII, Chain A"/>
    <property type="match status" value="1"/>
</dbReference>
<evidence type="ECO:0000313" key="10">
    <source>
        <dbReference type="EMBL" id="SQP82550.1"/>
    </source>
</evidence>
<protein>
    <submittedName>
        <fullName evidence="5">Frv operon regulatory protein</fullName>
    </submittedName>
    <submittedName>
        <fullName evidence="2">HTH domain-containing protein</fullName>
    </submittedName>
    <submittedName>
        <fullName evidence="6">PTS sugar transporter subunit IIA</fullName>
    </submittedName>
    <submittedName>
        <fullName evidence="4">PTS system IIA component</fullName>
    </submittedName>
    <submittedName>
        <fullName evidence="7">Transcriptional regulator</fullName>
    </submittedName>
</protein>
<dbReference type="SUPFAM" id="SSF55804">
    <property type="entry name" value="Phoshotransferase/anion transport protein"/>
    <property type="match status" value="1"/>
</dbReference>
<name>A0A024L7K2_ECOLX</name>
<evidence type="ECO:0000313" key="6">
    <source>
        <dbReference type="EMBL" id="MBB2466466.1"/>
    </source>
</evidence>
<accession>A0A236LZV3</accession>
<dbReference type="InterPro" id="IPR036390">
    <property type="entry name" value="WH_DNA-bd_sf"/>
</dbReference>
<evidence type="ECO:0000313" key="21">
    <source>
        <dbReference type="Proteomes" id="UP000531761"/>
    </source>
</evidence>
<reference evidence="7 14" key="2">
    <citation type="submission" date="2016-10" db="EMBL/GenBank/DDBJ databases">
        <title>Whole genome sequences of antibiotic resistant commensal Escherichia coli from healthy Australian adults.</title>
        <authorList>
            <person name="Moran R.A."/>
            <person name="Anantham S."/>
            <person name="Nigro S.J."/>
            <person name="Holt K.E."/>
            <person name="Hall R.M."/>
        </authorList>
    </citation>
    <scope>NUCLEOTIDE SEQUENCE [LARGE SCALE GENOMIC DNA]</scope>
    <source>
        <strain evidence="7 14">2.3-R4</strain>
    </source>
</reference>
<dbReference type="Pfam" id="PF00359">
    <property type="entry name" value="PTS_EIIA_2"/>
    <property type="match status" value="1"/>
</dbReference>
<dbReference type="Gene3D" id="1.10.10.10">
    <property type="entry name" value="Winged helix-like DNA-binding domain superfamily/Winged helix DNA-binding domain"/>
    <property type="match status" value="1"/>
</dbReference>
<evidence type="ECO:0000313" key="14">
    <source>
        <dbReference type="Proteomes" id="UP000188855"/>
    </source>
</evidence>
<reference evidence="12 19" key="7">
    <citation type="submission" date="2019-08" db="EMBL/GenBank/DDBJ databases">
        <title>Whole genome analysis of cultivated E. coli strains isolated from CD patients and healthy donors.</title>
        <authorList>
            <person name="Siniagina M.N."/>
            <person name="Markelova M.I."/>
            <person name="Laikov A.V."/>
            <person name="Boulygina E.A."/>
            <person name="Khusnutdinova D.R."/>
            <person name="Kharchenko A."/>
            <person name="Grigoryeva T.V."/>
        </authorList>
    </citation>
    <scope>NUCLEOTIDE SEQUENCE [LARGE SCALE GENOMIC DNA]</scope>
    <source>
        <strain evidence="12 19">3_77_5</strain>
    </source>
</reference>
<evidence type="ECO:0000313" key="19">
    <source>
        <dbReference type="Proteomes" id="UP000321461"/>
    </source>
</evidence>
<dbReference type="Proteomes" id="UP000250671">
    <property type="component" value="Unassembled WGS sequence"/>
</dbReference>
<dbReference type="EMBL" id="UGGJ01000004">
    <property type="protein sequence ID" value="STN85048.1"/>
    <property type="molecule type" value="Genomic_DNA"/>
</dbReference>
<reference evidence="6 21" key="9">
    <citation type="submission" date="2020-08" db="EMBL/GenBank/DDBJ databases">
        <title>Draft genome sequences of isolates of diverse host origin from the E. coli Reference Center.</title>
        <authorList>
            <person name="Lacher D.W."/>
            <person name="Mammel M.K."/>
            <person name="Gangiredla J."/>
            <person name="Gebru S.T."/>
            <person name="Barnaba T.J."/>
            <person name="Majowicz S.A."/>
            <person name="Dudley E.G."/>
        </authorList>
    </citation>
    <scope>NUCLEOTIDE SEQUENCE [LARGE SCALE GENOMIC DNA]</scope>
    <source>
        <strain evidence="6 21">10.0349</strain>
    </source>
</reference>
<dbReference type="EMBL" id="MPAF01000012">
    <property type="protein sequence ID" value="OOK29294.1"/>
    <property type="molecule type" value="Genomic_DNA"/>
</dbReference>
<evidence type="ECO:0000313" key="13">
    <source>
        <dbReference type="Proteomes" id="UP000037564"/>
    </source>
</evidence>
<dbReference type="RefSeq" id="WP_000931298.1">
    <property type="nucleotide sequence ID" value="NZ_AP021896.1"/>
</dbReference>
<dbReference type="InterPro" id="IPR002178">
    <property type="entry name" value="PTS_EIIA_type-2_dom"/>
</dbReference>
<dbReference type="SUPFAM" id="SSF46785">
    <property type="entry name" value="Winged helix' DNA-binding domain"/>
    <property type="match status" value="1"/>
</dbReference>
<dbReference type="PROSITE" id="PS51094">
    <property type="entry name" value="PTS_EIIA_TYPE_2"/>
    <property type="match status" value="1"/>
</dbReference>
<evidence type="ECO:0000313" key="22">
    <source>
        <dbReference type="Proteomes" id="UP000532204"/>
    </source>
</evidence>
<organism evidence="5 13">
    <name type="scientific">Escherichia coli</name>
    <dbReference type="NCBI Taxonomy" id="562"/>
    <lineage>
        <taxon>Bacteria</taxon>
        <taxon>Pseudomonadati</taxon>
        <taxon>Pseudomonadota</taxon>
        <taxon>Gammaproteobacteria</taxon>
        <taxon>Enterobacterales</taxon>
        <taxon>Enterobacteriaceae</taxon>
        <taxon>Escherichia</taxon>
    </lineage>
</organism>
<dbReference type="Proteomes" id="UP000037564">
    <property type="component" value="Unassembled WGS sequence"/>
</dbReference>
<proteinExistence type="predicted"/>
<reference evidence="5 13" key="1">
    <citation type="submission" date="2015-07" db="EMBL/GenBank/DDBJ databases">
        <title>Genome sequences of 64 non-O157:H7 Shiga toxin-producing Escherichia coli strains.</title>
        <authorList>
            <person name="Gonzalez-Escalona N."/>
            <person name="Toro M."/>
            <person name="Timme R."/>
            <person name="Payne J."/>
        </authorList>
    </citation>
    <scope>NUCLEOTIDE SEQUENCE [LARGE SCALE GENOMIC DNA]</scope>
    <source>
        <strain evidence="5 13">CFSAN026843</strain>
    </source>
</reference>
<dbReference type="InterPro" id="IPR016152">
    <property type="entry name" value="PTrfase/Anion_transptr"/>
</dbReference>
<evidence type="ECO:0000259" key="1">
    <source>
        <dbReference type="PROSITE" id="PS51094"/>
    </source>
</evidence>
<dbReference type="EMBL" id="LGZN01000016">
    <property type="protein sequence ID" value="KNF71039.1"/>
    <property type="molecule type" value="Genomic_DNA"/>
</dbReference>
<evidence type="ECO:0000313" key="17">
    <source>
        <dbReference type="Proteomes" id="UP000254460"/>
    </source>
</evidence>
<evidence type="ECO:0000313" key="7">
    <source>
        <dbReference type="EMBL" id="OOK29294.1"/>
    </source>
</evidence>
<reference evidence="3" key="4">
    <citation type="submission" date="2018-05" db="EMBL/GenBank/DDBJ databases">
        <authorList>
            <person name="Ashton P.M."/>
            <person name="Dallman T."/>
            <person name="Nair S."/>
            <person name="De Pinna E."/>
            <person name="Peters T."/>
            <person name="Grant K."/>
        </authorList>
    </citation>
    <scope>NUCLEOTIDE SEQUENCE</scope>
    <source>
        <strain evidence="3">412057</strain>
    </source>
</reference>
<dbReference type="EMBL" id="BFXY01000025">
    <property type="protein sequence ID" value="GDH30846.1"/>
    <property type="molecule type" value="Genomic_DNA"/>
</dbReference>
<dbReference type="InterPro" id="IPR050661">
    <property type="entry name" value="BglG_antiterminators"/>
</dbReference>
<dbReference type="Proteomes" id="UP000303027">
    <property type="component" value="Unassembled WGS sequence"/>
</dbReference>
<evidence type="ECO:0000313" key="18">
    <source>
        <dbReference type="Proteomes" id="UP000303027"/>
    </source>
</evidence>
<gene>
    <name evidence="4" type="primary">frvR</name>
    <name evidence="7" type="ORF">BMT91_08350</name>
    <name evidence="4" type="ORF">BvCmsKKP061_00792</name>
    <name evidence="3" type="ORF">DL968_20705</name>
    <name evidence="2" type="ORF">E6D34_17305</name>
    <name evidence="12" type="ORF">FWK02_05095</name>
    <name evidence="6" type="ORF">HEP30_010165</name>
    <name evidence="8" type="ORF">HV109_23085</name>
    <name evidence="9" type="ORF">NCTC11126_05332</name>
    <name evidence="11" type="ORF">NCTC9706_02101</name>
    <name evidence="10" type="ORF">SAMEA3752557_02809</name>
    <name evidence="5" type="ORF">WR15_05380</name>
</gene>
<evidence type="ECO:0000313" key="16">
    <source>
        <dbReference type="Proteomes" id="UP000250671"/>
    </source>
</evidence>
<evidence type="ECO:0000313" key="15">
    <source>
        <dbReference type="Proteomes" id="UP000250561"/>
    </source>
</evidence>
<dbReference type="Proteomes" id="UP000254460">
    <property type="component" value="Unassembled WGS sequence"/>
</dbReference>
<evidence type="ECO:0000313" key="3">
    <source>
        <dbReference type="EMBL" id="EGE1989994.1"/>
    </source>
</evidence>
<dbReference type="EMBL" id="JABWMK020000013">
    <property type="protein sequence ID" value="MBB2466466.1"/>
    <property type="molecule type" value="Genomic_DNA"/>
</dbReference>
<dbReference type="Proteomes" id="UP000188855">
    <property type="component" value="Unassembled WGS sequence"/>
</dbReference>
<evidence type="ECO:0000313" key="4">
    <source>
        <dbReference type="EMBL" id="GDH30846.1"/>
    </source>
</evidence>
<dbReference type="EMBL" id="UARS01000011">
    <property type="protein sequence ID" value="SPW56594.1"/>
    <property type="molecule type" value="Genomic_DNA"/>
</dbReference>
<dbReference type="AlphaFoldDB" id="A0A024L7K2"/>
<accession>A0A024L7K2</accession>